<evidence type="ECO:0000313" key="2">
    <source>
        <dbReference type="EMBL" id="PJC22958.1"/>
    </source>
</evidence>
<dbReference type="InterPro" id="IPR058193">
    <property type="entry name" value="VanY/YodJ_core_dom"/>
</dbReference>
<dbReference type="InterPro" id="IPR052179">
    <property type="entry name" value="DD-CPase-like"/>
</dbReference>
<name>A0A2M8EJS4_UNCKA</name>
<gene>
    <name evidence="2" type="ORF">CO059_01080</name>
</gene>
<dbReference type="PANTHER" id="PTHR34385:SF1">
    <property type="entry name" value="PEPTIDOGLYCAN L-ALANYL-D-GLUTAMATE ENDOPEPTIDASE CWLK"/>
    <property type="match status" value="1"/>
</dbReference>
<dbReference type="GO" id="GO:0008233">
    <property type="term" value="F:peptidase activity"/>
    <property type="evidence" value="ECO:0007669"/>
    <property type="project" value="InterPro"/>
</dbReference>
<dbReference type="Pfam" id="PF02557">
    <property type="entry name" value="VanY"/>
    <property type="match status" value="1"/>
</dbReference>
<feature type="domain" description="D-alanyl-D-alanine carboxypeptidase-like core" evidence="1">
    <location>
        <begin position="112"/>
        <end position="240"/>
    </location>
</feature>
<evidence type="ECO:0000259" key="1">
    <source>
        <dbReference type="Pfam" id="PF02557"/>
    </source>
</evidence>
<dbReference type="Gene3D" id="3.30.1380.10">
    <property type="match status" value="1"/>
</dbReference>
<dbReference type="PANTHER" id="PTHR34385">
    <property type="entry name" value="D-ALANYL-D-ALANINE CARBOXYPEPTIDASE"/>
    <property type="match status" value="1"/>
</dbReference>
<reference evidence="3" key="1">
    <citation type="submission" date="2017-09" db="EMBL/GenBank/DDBJ databases">
        <title>Depth-based differentiation of microbial function through sediment-hosted aquifers and enrichment of novel symbionts in the deep terrestrial subsurface.</title>
        <authorList>
            <person name="Probst A.J."/>
            <person name="Ladd B."/>
            <person name="Jarett J.K."/>
            <person name="Geller-Mcgrath D.E."/>
            <person name="Sieber C.M.K."/>
            <person name="Emerson J.B."/>
            <person name="Anantharaman K."/>
            <person name="Thomas B.C."/>
            <person name="Malmstrom R."/>
            <person name="Stieglmeier M."/>
            <person name="Klingl A."/>
            <person name="Woyke T."/>
            <person name="Ryan C.M."/>
            <person name="Banfield J.F."/>
        </authorList>
    </citation>
    <scope>NUCLEOTIDE SEQUENCE [LARGE SCALE GENOMIC DNA]</scope>
</reference>
<comment type="caution">
    <text evidence="2">The sequence shown here is derived from an EMBL/GenBank/DDBJ whole genome shotgun (WGS) entry which is preliminary data.</text>
</comment>
<dbReference type="InterPro" id="IPR009045">
    <property type="entry name" value="Zn_M74/Hedgehog-like"/>
</dbReference>
<sequence>MRATLFILLSILFFEVVFATSYLHQKEEALPSPELQITLFGLTPPQPAKLIKEALSYQTVLFFYPSQEITLKVEGEMLLAHINKIYTLLSWYVPSNLVSLEGGVKTVGPETIQKIVIPHLKDLFMAVEKSCGCKIAVLSAYRSYQTQIAVYNWWVAQVGRYYADLGSARSGHSEHQLGTTVDLTSSTVGYELTRNFGFTCEGRWLEKNAHKYGFVLSYPKGKDGITGYLWEPWHFRFVGKEVAGEVYRKGITLEEYFSSR</sequence>
<dbReference type="InterPro" id="IPR003709">
    <property type="entry name" value="VanY-like_core_dom"/>
</dbReference>
<protein>
    <recommendedName>
        <fullName evidence="1">D-alanyl-D-alanine carboxypeptidase-like core domain-containing protein</fullName>
    </recommendedName>
</protein>
<dbReference type="CDD" id="cd14852">
    <property type="entry name" value="LD-carboxypeptidase"/>
    <property type="match status" value="1"/>
</dbReference>
<dbReference type="SUPFAM" id="SSF55166">
    <property type="entry name" value="Hedgehog/DD-peptidase"/>
    <property type="match status" value="1"/>
</dbReference>
<dbReference type="EMBL" id="PFSK01000014">
    <property type="protein sequence ID" value="PJC22958.1"/>
    <property type="molecule type" value="Genomic_DNA"/>
</dbReference>
<dbReference type="AlphaFoldDB" id="A0A2M8EJS4"/>
<proteinExistence type="predicted"/>
<accession>A0A2M8EJS4</accession>
<dbReference type="GO" id="GO:0006508">
    <property type="term" value="P:proteolysis"/>
    <property type="evidence" value="ECO:0007669"/>
    <property type="project" value="InterPro"/>
</dbReference>
<dbReference type="Proteomes" id="UP000228781">
    <property type="component" value="Unassembled WGS sequence"/>
</dbReference>
<organism evidence="2 3">
    <name type="scientific">candidate division WWE3 bacterium CG_4_9_14_0_2_um_filter_48_10</name>
    <dbReference type="NCBI Taxonomy" id="1975078"/>
    <lineage>
        <taxon>Bacteria</taxon>
        <taxon>Katanobacteria</taxon>
    </lineage>
</organism>
<evidence type="ECO:0000313" key="3">
    <source>
        <dbReference type="Proteomes" id="UP000228781"/>
    </source>
</evidence>